<reference evidence="1" key="1">
    <citation type="journal article" date="2014" name="Front. Microbiol.">
        <title>High frequency of phylogenetically diverse reductive dehalogenase-homologous genes in deep subseafloor sedimentary metagenomes.</title>
        <authorList>
            <person name="Kawai M."/>
            <person name="Futagami T."/>
            <person name="Toyoda A."/>
            <person name="Takaki Y."/>
            <person name="Nishi S."/>
            <person name="Hori S."/>
            <person name="Arai W."/>
            <person name="Tsubouchi T."/>
            <person name="Morono Y."/>
            <person name="Uchiyama I."/>
            <person name="Ito T."/>
            <person name="Fujiyama A."/>
            <person name="Inagaki F."/>
            <person name="Takami H."/>
        </authorList>
    </citation>
    <scope>NUCLEOTIDE SEQUENCE</scope>
    <source>
        <strain evidence="1">Expedition CK06-06</strain>
    </source>
</reference>
<dbReference type="GO" id="GO:0016810">
    <property type="term" value="F:hydrolase activity, acting on carbon-nitrogen (but not peptide) bonds"/>
    <property type="evidence" value="ECO:0007669"/>
    <property type="project" value="InterPro"/>
</dbReference>
<dbReference type="AlphaFoldDB" id="X1VAS4"/>
<protein>
    <recommendedName>
        <fullName evidence="2">DUF5050 domain-containing protein</fullName>
    </recommendedName>
</protein>
<gene>
    <name evidence="1" type="ORF">S12H4_42386</name>
</gene>
<evidence type="ECO:0000313" key="1">
    <source>
        <dbReference type="EMBL" id="GAJ13952.1"/>
    </source>
</evidence>
<dbReference type="InterPro" id="IPR011059">
    <property type="entry name" value="Metal-dep_hydrolase_composite"/>
</dbReference>
<feature type="non-terminal residue" evidence="1">
    <location>
        <position position="1"/>
    </location>
</feature>
<comment type="caution">
    <text evidence="1">The sequence shown here is derived from an EMBL/GenBank/DDBJ whole genome shotgun (WGS) entry which is preliminary data.</text>
</comment>
<dbReference type="Gene3D" id="2.30.40.10">
    <property type="entry name" value="Urease, subunit C, domain 1"/>
    <property type="match status" value="1"/>
</dbReference>
<name>X1VAS4_9ZZZZ</name>
<dbReference type="SUPFAM" id="SSF69304">
    <property type="entry name" value="Tricorn protease N-terminal domain"/>
    <property type="match status" value="1"/>
</dbReference>
<dbReference type="EMBL" id="BARW01025930">
    <property type="protein sequence ID" value="GAJ13952.1"/>
    <property type="molecule type" value="Genomic_DNA"/>
</dbReference>
<sequence length="260" mass="28770">GTKIVYKKIASDALRTNTWTRDTGIYWISANGGEPELITKQGSSPHFGKDNDRIYYVETDGSGKDFRFILNSIELDGSDERTLFSSKKALEYIVSPDSKLLAFQEGYNAYVMPFTLSGRKIEIGPDNKSLPIKKVSADAGSYLHFSDDSKKLHFSVGPKLFTTDLEGIFDYHEDIDKDNDKDDIPESLETNLTFQTDADVPTGTIALVGGRIITMNGDEVISSGTVIIKRNRIKAVGSKDKISIPFGAIKYDVSRPNHNA</sequence>
<feature type="non-terminal residue" evidence="1">
    <location>
        <position position="260"/>
    </location>
</feature>
<dbReference type="InterPro" id="IPR011042">
    <property type="entry name" value="6-blade_b-propeller_TolB-like"/>
</dbReference>
<dbReference type="Gene3D" id="2.120.10.30">
    <property type="entry name" value="TolB, C-terminal domain"/>
    <property type="match status" value="1"/>
</dbReference>
<accession>X1VAS4</accession>
<evidence type="ECO:0008006" key="2">
    <source>
        <dbReference type="Google" id="ProtNLM"/>
    </source>
</evidence>
<organism evidence="1">
    <name type="scientific">marine sediment metagenome</name>
    <dbReference type="NCBI Taxonomy" id="412755"/>
    <lineage>
        <taxon>unclassified sequences</taxon>
        <taxon>metagenomes</taxon>
        <taxon>ecological metagenomes</taxon>
    </lineage>
</organism>
<proteinExistence type="predicted"/>